<feature type="compositionally biased region" description="Acidic residues" evidence="1">
    <location>
        <begin position="120"/>
        <end position="136"/>
    </location>
</feature>
<evidence type="ECO:0000313" key="4">
    <source>
        <dbReference type="Proteomes" id="UP001157418"/>
    </source>
</evidence>
<feature type="region of interest" description="Disordered" evidence="1">
    <location>
        <begin position="186"/>
        <end position="286"/>
    </location>
</feature>
<accession>A0AAU9LZ05</accession>
<comment type="caution">
    <text evidence="3">The sequence shown here is derived from an EMBL/GenBank/DDBJ whole genome shotgun (WGS) entry which is preliminary data.</text>
</comment>
<proteinExistence type="predicted"/>
<evidence type="ECO:0000256" key="1">
    <source>
        <dbReference type="SAM" id="MobiDB-lite"/>
    </source>
</evidence>
<gene>
    <name evidence="3" type="ORF">LVIROSA_LOCUS5299</name>
</gene>
<reference evidence="3 4" key="1">
    <citation type="submission" date="2022-01" db="EMBL/GenBank/DDBJ databases">
        <authorList>
            <person name="Xiong W."/>
            <person name="Schranz E."/>
        </authorList>
    </citation>
    <scope>NUCLEOTIDE SEQUENCE [LARGE SCALE GENOMIC DNA]</scope>
</reference>
<sequence length="311" mass="35124">MASSQCPIDRNFIVVDFHYNGTFAPNPLVYFDPDRQSVGDVDFSAFEYEEFMEFLQKLTRTRSKDIYFCLPQESLSQGIHTLVNDGDYKEFLDLAYANERRMNVYVDHYNEPIFEWIEEEENEDQDYSSEEDEDSVLSETYSVNHEEDDVEYPFPANKTKGDRFLNKLCLHTLDEDVEYVEPQYPVHDDRQPWNQMKPLLGHNKKKCPSKQQTNTSAPSSSRGSGAGPSQPPAAAQPPPPPPPPAAQPPPPPPPPIAAQPSPPPPAARPVPRRAPIGRTGRRKYSERIVKMALRRNIPGVGSSVENPAVLT</sequence>
<feature type="domain" description="PB1-like" evidence="2">
    <location>
        <begin position="12"/>
        <end position="108"/>
    </location>
</feature>
<dbReference type="Proteomes" id="UP001157418">
    <property type="component" value="Unassembled WGS sequence"/>
</dbReference>
<protein>
    <recommendedName>
        <fullName evidence="2">PB1-like domain-containing protein</fullName>
    </recommendedName>
</protein>
<name>A0AAU9LZ05_9ASTR</name>
<evidence type="ECO:0000313" key="3">
    <source>
        <dbReference type="EMBL" id="CAH1417633.1"/>
    </source>
</evidence>
<organism evidence="3 4">
    <name type="scientific">Lactuca virosa</name>
    <dbReference type="NCBI Taxonomy" id="75947"/>
    <lineage>
        <taxon>Eukaryota</taxon>
        <taxon>Viridiplantae</taxon>
        <taxon>Streptophyta</taxon>
        <taxon>Embryophyta</taxon>
        <taxon>Tracheophyta</taxon>
        <taxon>Spermatophyta</taxon>
        <taxon>Magnoliopsida</taxon>
        <taxon>eudicotyledons</taxon>
        <taxon>Gunneridae</taxon>
        <taxon>Pentapetalae</taxon>
        <taxon>asterids</taxon>
        <taxon>campanulids</taxon>
        <taxon>Asterales</taxon>
        <taxon>Asteraceae</taxon>
        <taxon>Cichorioideae</taxon>
        <taxon>Cichorieae</taxon>
        <taxon>Lactucinae</taxon>
        <taxon>Lactuca</taxon>
    </lineage>
</organism>
<evidence type="ECO:0000259" key="2">
    <source>
        <dbReference type="Pfam" id="PF26130"/>
    </source>
</evidence>
<feature type="compositionally biased region" description="Pro residues" evidence="1">
    <location>
        <begin position="229"/>
        <end position="268"/>
    </location>
</feature>
<dbReference type="AlphaFoldDB" id="A0AAU9LZ05"/>
<feature type="region of interest" description="Disordered" evidence="1">
    <location>
        <begin position="120"/>
        <end position="155"/>
    </location>
</feature>
<keyword evidence="4" id="KW-1185">Reference proteome</keyword>
<dbReference type="Pfam" id="PF26130">
    <property type="entry name" value="PB1-like"/>
    <property type="match status" value="1"/>
</dbReference>
<dbReference type="InterPro" id="IPR058594">
    <property type="entry name" value="PB1-like_dom_pln"/>
</dbReference>
<dbReference type="EMBL" id="CAKMRJ010000113">
    <property type="protein sequence ID" value="CAH1417633.1"/>
    <property type="molecule type" value="Genomic_DNA"/>
</dbReference>